<comment type="caution">
    <text evidence="1">The sequence shown here is derived from an EMBL/GenBank/DDBJ whole genome shotgun (WGS) entry which is preliminary data.</text>
</comment>
<name>A0A1F7XEJ7_9BACT</name>
<gene>
    <name evidence="1" type="ORF">A2V80_00525</name>
</gene>
<dbReference type="Proteomes" id="UP000179013">
    <property type="component" value="Unassembled WGS sequence"/>
</dbReference>
<dbReference type="AlphaFoldDB" id="A0A1F7XEJ7"/>
<sequence length="313" mass="35506">MTVEIIMDNERELQFNQMIVADYLTHGSVDEVFTAHRYDLPISYPGVHRILNRWGIVKSAGPNTRLAESLAFFTRLLEERIPLERLYKQMPPNFMTSMATLHRIYGHIKKQVKKELEQRSPLRYGTALIVSPQDDGYKILTGLDVSPPKLDLGKQYGSVSLPMGFSKKSKDHSGKGEEPTTSVLRVMQQEVFAQETVDQRFPYEIIPRNPNPMMYLDIADVRVAVYRINLPPKYSDISSFSSFKLQDFQYVDADALAGCSASDVHIRMGVIDIAQGFLHHMAGEISCKTPLPRYYESNLNRGLAALALDFVDV</sequence>
<dbReference type="EMBL" id="MGFU01000010">
    <property type="protein sequence ID" value="OGM13451.1"/>
    <property type="molecule type" value="Genomic_DNA"/>
</dbReference>
<evidence type="ECO:0000313" key="2">
    <source>
        <dbReference type="Proteomes" id="UP000179013"/>
    </source>
</evidence>
<protein>
    <submittedName>
        <fullName evidence="1">Uncharacterized protein</fullName>
    </submittedName>
</protein>
<organism evidence="1 2">
    <name type="scientific">Candidatus Woesebacteria bacterium RBG_16_39_8b</name>
    <dbReference type="NCBI Taxonomy" id="1802482"/>
    <lineage>
        <taxon>Bacteria</taxon>
        <taxon>Candidatus Woeseibacteriota</taxon>
    </lineage>
</organism>
<evidence type="ECO:0000313" key="1">
    <source>
        <dbReference type="EMBL" id="OGM13451.1"/>
    </source>
</evidence>
<proteinExistence type="predicted"/>
<reference evidence="1 2" key="1">
    <citation type="journal article" date="2016" name="Nat. Commun.">
        <title>Thousands of microbial genomes shed light on interconnected biogeochemical processes in an aquifer system.</title>
        <authorList>
            <person name="Anantharaman K."/>
            <person name="Brown C.T."/>
            <person name="Hug L.A."/>
            <person name="Sharon I."/>
            <person name="Castelle C.J."/>
            <person name="Probst A.J."/>
            <person name="Thomas B.C."/>
            <person name="Singh A."/>
            <person name="Wilkins M.J."/>
            <person name="Karaoz U."/>
            <person name="Brodie E.L."/>
            <person name="Williams K.H."/>
            <person name="Hubbard S.S."/>
            <person name="Banfield J.F."/>
        </authorList>
    </citation>
    <scope>NUCLEOTIDE SEQUENCE [LARGE SCALE GENOMIC DNA]</scope>
</reference>
<accession>A0A1F7XEJ7</accession>